<evidence type="ECO:0000256" key="1">
    <source>
        <dbReference type="SAM" id="MobiDB-lite"/>
    </source>
</evidence>
<evidence type="ECO:0000313" key="2">
    <source>
        <dbReference type="Proteomes" id="UP000492821"/>
    </source>
</evidence>
<feature type="region of interest" description="Disordered" evidence="1">
    <location>
        <begin position="41"/>
        <end position="246"/>
    </location>
</feature>
<evidence type="ECO:0000313" key="3">
    <source>
        <dbReference type="WBParaSite" id="Pan_g17925.t1"/>
    </source>
</evidence>
<feature type="region of interest" description="Disordered" evidence="1">
    <location>
        <begin position="272"/>
        <end position="312"/>
    </location>
</feature>
<keyword evidence="2" id="KW-1185">Reference proteome</keyword>
<sequence>MASNDYGYPSNNAFENIPDENRNPTFDEERAFEQDYYGQTWSQSLWPTPNDQESIQEASAKPMTLMELDPQNSFYQQSQESSSLESSSWHQPQPEHFMDILQIPNASPNPQNTDEPQPLSSSETEAPMQASLQPLYPMQPQQYEPAPHYQQEPQYSMPSHPSESQTSPHFQTLTPMQPSPCYPPSSLTSNSPHASSSSGSQNSVQDQQSSYYQSQQTQFTMPSPIFQSAEPFHPRQWPHQSSQYPMPPMPFYSDSLPMRPPMDPRSRLRVIRPVPKKQGAAKTPTASRAKPYTPRTSVKQRNNKATAPPQPEVQPLQAIPHAEATAPTQPTQPQVPTTPISQQPLTNANTPKLAPLPRDKCRVISFDTTGITLPKVPQIDGTVKVVTNVPEDPTYPVVRLMSNGDTTMPVLLYDGNRIVLPTYKHDINDIRVKLDKPLPRAPTQEPVIVTFVFDKGFMTSMKVYLN</sequence>
<proteinExistence type="predicted"/>
<feature type="compositionally biased region" description="Low complexity" evidence="1">
    <location>
        <begin position="325"/>
        <end position="344"/>
    </location>
</feature>
<reference evidence="2" key="1">
    <citation type="journal article" date="2013" name="Genetics">
        <title>The draft genome and transcriptome of Panagrellus redivivus are shaped by the harsh demands of a free-living lifestyle.</title>
        <authorList>
            <person name="Srinivasan J."/>
            <person name="Dillman A.R."/>
            <person name="Macchietto M.G."/>
            <person name="Heikkinen L."/>
            <person name="Lakso M."/>
            <person name="Fracchia K.M."/>
            <person name="Antoshechkin I."/>
            <person name="Mortazavi A."/>
            <person name="Wong G."/>
            <person name="Sternberg P.W."/>
        </authorList>
    </citation>
    <scope>NUCLEOTIDE SEQUENCE [LARGE SCALE GENOMIC DNA]</scope>
    <source>
        <strain evidence="2">MT8872</strain>
    </source>
</reference>
<reference evidence="3" key="2">
    <citation type="submission" date="2020-10" db="UniProtKB">
        <authorList>
            <consortium name="WormBaseParasite"/>
        </authorList>
    </citation>
    <scope>IDENTIFICATION</scope>
</reference>
<accession>A0A7E4V8K5</accession>
<name>A0A7E4V8K5_PANRE</name>
<feature type="compositionally biased region" description="Low complexity" evidence="1">
    <location>
        <begin position="185"/>
        <end position="218"/>
    </location>
</feature>
<dbReference type="AlphaFoldDB" id="A0A7E4V8K5"/>
<organism evidence="2 3">
    <name type="scientific">Panagrellus redivivus</name>
    <name type="common">Microworm</name>
    <dbReference type="NCBI Taxonomy" id="6233"/>
    <lineage>
        <taxon>Eukaryota</taxon>
        <taxon>Metazoa</taxon>
        <taxon>Ecdysozoa</taxon>
        <taxon>Nematoda</taxon>
        <taxon>Chromadorea</taxon>
        <taxon>Rhabditida</taxon>
        <taxon>Tylenchina</taxon>
        <taxon>Panagrolaimomorpha</taxon>
        <taxon>Panagrolaimoidea</taxon>
        <taxon>Panagrolaimidae</taxon>
        <taxon>Panagrellus</taxon>
    </lineage>
</organism>
<feature type="compositionally biased region" description="Polar residues" evidence="1">
    <location>
        <begin position="104"/>
        <end position="124"/>
    </location>
</feature>
<feature type="compositionally biased region" description="Low complexity" evidence="1">
    <location>
        <begin position="132"/>
        <end position="145"/>
    </location>
</feature>
<feature type="compositionally biased region" description="Polar residues" evidence="1">
    <location>
        <begin position="151"/>
        <end position="176"/>
    </location>
</feature>
<feature type="region of interest" description="Disordered" evidence="1">
    <location>
        <begin position="1"/>
        <end position="24"/>
    </location>
</feature>
<dbReference type="Proteomes" id="UP000492821">
    <property type="component" value="Unassembled WGS sequence"/>
</dbReference>
<feature type="compositionally biased region" description="Polar residues" evidence="1">
    <location>
        <begin position="294"/>
        <end position="305"/>
    </location>
</feature>
<dbReference type="WBParaSite" id="Pan_g17925.t1">
    <property type="protein sequence ID" value="Pan_g17925.t1"/>
    <property type="gene ID" value="Pan_g17925"/>
</dbReference>
<feature type="compositionally biased region" description="Polar residues" evidence="1">
    <location>
        <begin position="41"/>
        <end position="57"/>
    </location>
</feature>
<protein>
    <submittedName>
        <fullName evidence="3">Major sperm protein</fullName>
    </submittedName>
</protein>
<feature type="compositionally biased region" description="Polar residues" evidence="1">
    <location>
        <begin position="1"/>
        <end position="14"/>
    </location>
</feature>
<feature type="compositionally biased region" description="Low complexity" evidence="1">
    <location>
        <begin position="71"/>
        <end position="92"/>
    </location>
</feature>
<feature type="region of interest" description="Disordered" evidence="1">
    <location>
        <begin position="324"/>
        <end position="356"/>
    </location>
</feature>